<keyword evidence="6" id="KW-1185">Reference proteome</keyword>
<dbReference type="PRINTS" id="PR00385">
    <property type="entry name" value="P450"/>
</dbReference>
<keyword evidence="2 3" id="KW-0349">Heme</keyword>
<dbReference type="Gene3D" id="1.10.630.10">
    <property type="entry name" value="Cytochrome P450"/>
    <property type="match status" value="1"/>
</dbReference>
<dbReference type="InterPro" id="IPR017972">
    <property type="entry name" value="Cyt_P450_CS"/>
</dbReference>
<keyword evidence="3" id="KW-0560">Oxidoreductase</keyword>
<keyword evidence="2 3" id="KW-0479">Metal-binding</keyword>
<comment type="similarity">
    <text evidence="1 3">Belongs to the cytochrome P450 family.</text>
</comment>
<dbReference type="PANTHER" id="PTHR24293">
    <property type="entry name" value="CYTOCHROME P450 FAMILY 46 SUBFAMILY A"/>
    <property type="match status" value="1"/>
</dbReference>
<dbReference type="GO" id="GO:0033781">
    <property type="term" value="F:cholesterol 24-hydroxylase activity"/>
    <property type="evidence" value="ECO:0007669"/>
    <property type="project" value="InterPro"/>
</dbReference>
<evidence type="ECO:0000256" key="4">
    <source>
        <dbReference type="SAM" id="Phobius"/>
    </source>
</evidence>
<evidence type="ECO:0000256" key="3">
    <source>
        <dbReference type="RuleBase" id="RU000461"/>
    </source>
</evidence>
<keyword evidence="3" id="KW-0503">Monooxygenase</keyword>
<feature type="transmembrane region" description="Helical" evidence="4">
    <location>
        <begin position="6"/>
        <end position="34"/>
    </location>
</feature>
<comment type="cofactor">
    <cofactor evidence="2">
        <name>heme</name>
        <dbReference type="ChEBI" id="CHEBI:30413"/>
    </cofactor>
</comment>
<dbReference type="PRINTS" id="PR00463">
    <property type="entry name" value="EP450I"/>
</dbReference>
<dbReference type="GO" id="GO:0005506">
    <property type="term" value="F:iron ion binding"/>
    <property type="evidence" value="ECO:0007669"/>
    <property type="project" value="InterPro"/>
</dbReference>
<dbReference type="PANTHER" id="PTHR24293:SF0">
    <property type="entry name" value="CYP46A1 PROTEIN-RELATED"/>
    <property type="match status" value="1"/>
</dbReference>
<dbReference type="InterPro" id="IPR036396">
    <property type="entry name" value="Cyt_P450_sf"/>
</dbReference>
<dbReference type="InterPro" id="IPR039983">
    <property type="entry name" value="CYP46A1"/>
</dbReference>
<feature type="binding site" description="axial binding residue" evidence="2">
    <location>
        <position position="463"/>
    </location>
    <ligand>
        <name>heme</name>
        <dbReference type="ChEBI" id="CHEBI:30413"/>
    </ligand>
    <ligandPart>
        <name>Fe</name>
        <dbReference type="ChEBI" id="CHEBI:18248"/>
    </ligandPart>
</feature>
<evidence type="ECO:0000256" key="2">
    <source>
        <dbReference type="PIRSR" id="PIRSR602401-1"/>
    </source>
</evidence>
<dbReference type="EMBL" id="VXIV02000774">
    <property type="protein sequence ID" value="KAF6036123.1"/>
    <property type="molecule type" value="Genomic_DNA"/>
</dbReference>
<dbReference type="OrthoDB" id="6065449at2759"/>
<dbReference type="Proteomes" id="UP000593567">
    <property type="component" value="Unassembled WGS sequence"/>
</dbReference>
<dbReference type="InterPro" id="IPR002401">
    <property type="entry name" value="Cyt_P450_E_grp-I"/>
</dbReference>
<comment type="caution">
    <text evidence="5">The sequence shown here is derived from an EMBL/GenBank/DDBJ whole genome shotgun (WGS) entry which is preliminary data.</text>
</comment>
<dbReference type="InterPro" id="IPR001128">
    <property type="entry name" value="Cyt_P450"/>
</dbReference>
<dbReference type="Pfam" id="PF00067">
    <property type="entry name" value="p450"/>
    <property type="match status" value="1"/>
</dbReference>
<keyword evidence="4" id="KW-1133">Transmembrane helix</keyword>
<keyword evidence="4" id="KW-0472">Membrane</keyword>
<keyword evidence="4" id="KW-0812">Transmembrane</keyword>
<gene>
    <name evidence="5" type="ORF">EB796_005571</name>
</gene>
<evidence type="ECO:0000256" key="1">
    <source>
        <dbReference type="ARBA" id="ARBA00010617"/>
    </source>
</evidence>
<sequence>MDVVTAVSLAGALFVTLLAVTFGYFVILLLLVHAKYDHLPGPKRTSFVLGNVTELRASTRSPQNAIKLPKDHTNMKPLSYVKFTQWFKEHGDTFVLFFMHRAIIITRNRELLKLIFVSGDPRDFPKTEAIKVRYIYGQRYLGEGLATAVDHDAWYIRRKVVDPMFHRSQLQNSINSFNSTADEFVKELQEYAESEEICQLSGLFHRATLDVIMKTMFSMESADLSTEFHRRAVEFVTESFSAVQLSGIPLIEYNPMFYKHRRDTRNLLQSFRTVGARFISARLEAVVKEEEVPNDLLTAMVKAHLDPSTGYDFQTLIDEFVTVIIAGMETTSSTLGLIFLELGRRPDLLTRLVTEVDEVVGQKSFISNEDINRLSFTSMLIKETLRQYSTAPGILRQCRKETTVGGVRIPADSTLIVNILGANNDEKYIDNPEVFNPDRFNPLSENRVSLFSFLSFSLGPRNCVGQVFAQMEMKVMIAKFFQHYNFRLDESETFHVGQRATLFALSGVKSVIQAR</sequence>
<keyword evidence="2 3" id="KW-0408">Iron</keyword>
<evidence type="ECO:0000313" key="5">
    <source>
        <dbReference type="EMBL" id="KAF6036123.1"/>
    </source>
</evidence>
<dbReference type="SUPFAM" id="SSF48264">
    <property type="entry name" value="Cytochrome P450"/>
    <property type="match status" value="1"/>
</dbReference>
<protein>
    <submittedName>
        <fullName evidence="5">CYP46A1</fullName>
    </submittedName>
</protein>
<name>A0A7J7KD73_BUGNE</name>
<evidence type="ECO:0000313" key="6">
    <source>
        <dbReference type="Proteomes" id="UP000593567"/>
    </source>
</evidence>
<reference evidence="5" key="1">
    <citation type="submission" date="2020-06" db="EMBL/GenBank/DDBJ databases">
        <title>Draft genome of Bugula neritina, a colonial animal packing powerful symbionts and potential medicines.</title>
        <authorList>
            <person name="Rayko M."/>
        </authorList>
    </citation>
    <scope>NUCLEOTIDE SEQUENCE [LARGE SCALE GENOMIC DNA]</scope>
    <source>
        <strain evidence="5">Kwan_BN1</strain>
    </source>
</reference>
<accession>A0A7J7KD73</accession>
<organism evidence="5 6">
    <name type="scientific">Bugula neritina</name>
    <name type="common">Brown bryozoan</name>
    <name type="synonym">Sertularia neritina</name>
    <dbReference type="NCBI Taxonomy" id="10212"/>
    <lineage>
        <taxon>Eukaryota</taxon>
        <taxon>Metazoa</taxon>
        <taxon>Spiralia</taxon>
        <taxon>Lophotrochozoa</taxon>
        <taxon>Bryozoa</taxon>
        <taxon>Gymnolaemata</taxon>
        <taxon>Cheilostomatida</taxon>
        <taxon>Flustrina</taxon>
        <taxon>Buguloidea</taxon>
        <taxon>Bugulidae</taxon>
        <taxon>Bugula</taxon>
    </lineage>
</organism>
<dbReference type="GO" id="GO:0006707">
    <property type="term" value="P:cholesterol catabolic process"/>
    <property type="evidence" value="ECO:0007669"/>
    <property type="project" value="InterPro"/>
</dbReference>
<proteinExistence type="inferred from homology"/>
<dbReference type="AlphaFoldDB" id="A0A7J7KD73"/>
<dbReference type="PROSITE" id="PS00086">
    <property type="entry name" value="CYTOCHROME_P450"/>
    <property type="match status" value="1"/>
</dbReference>
<dbReference type="GO" id="GO:0020037">
    <property type="term" value="F:heme binding"/>
    <property type="evidence" value="ECO:0007669"/>
    <property type="project" value="InterPro"/>
</dbReference>